<evidence type="ECO:0000259" key="2">
    <source>
        <dbReference type="Pfam" id="PF13441"/>
    </source>
</evidence>
<feature type="domain" description="YMGG-like Gly-zipper" evidence="2">
    <location>
        <begin position="84"/>
        <end position="128"/>
    </location>
</feature>
<keyword evidence="4" id="KW-1185">Reference proteome</keyword>
<feature type="region of interest" description="Disordered" evidence="1">
    <location>
        <begin position="59"/>
        <end position="89"/>
    </location>
</feature>
<dbReference type="Proteomes" id="UP000267223">
    <property type="component" value="Unassembled WGS sequence"/>
</dbReference>
<evidence type="ECO:0000256" key="1">
    <source>
        <dbReference type="SAM" id="MobiDB-lite"/>
    </source>
</evidence>
<dbReference type="Pfam" id="PF13441">
    <property type="entry name" value="Gly-zipper_YMGG"/>
    <property type="match status" value="1"/>
</dbReference>
<proteinExistence type="predicted"/>
<sequence length="142" mass="14829">MACKNHDDTKRNIQLLNDSTVYNNSSTTDSLKANAGSYPYYPKNSQANEGQTKKLNEENKAVQAKNEQNSSTAPEADKQKGWSKGAQGAVIGGATGAVGGAIISKHHKGTGAAIGAAVGAAGGYIIGHEKDKKDGRVKDEKK</sequence>
<organism evidence="3 4">
    <name type="scientific">Hanamia caeni</name>
    <dbReference type="NCBI Taxonomy" id="2294116"/>
    <lineage>
        <taxon>Bacteria</taxon>
        <taxon>Pseudomonadati</taxon>
        <taxon>Bacteroidota</taxon>
        <taxon>Chitinophagia</taxon>
        <taxon>Chitinophagales</taxon>
        <taxon>Chitinophagaceae</taxon>
        <taxon>Hanamia</taxon>
    </lineage>
</organism>
<gene>
    <name evidence="3" type="ORF">EFY79_06470</name>
</gene>
<name>A0A3M9NL07_9BACT</name>
<comment type="caution">
    <text evidence="3">The sequence shown here is derived from an EMBL/GenBank/DDBJ whole genome shotgun (WGS) entry which is preliminary data.</text>
</comment>
<dbReference type="AlphaFoldDB" id="A0A3M9NL07"/>
<dbReference type="InterPro" id="IPR027367">
    <property type="entry name" value="Gly-zipper_YMGG"/>
</dbReference>
<evidence type="ECO:0000313" key="3">
    <source>
        <dbReference type="EMBL" id="RNI37883.1"/>
    </source>
</evidence>
<accession>A0A3M9NL07</accession>
<reference evidence="3 4" key="1">
    <citation type="submission" date="2018-11" db="EMBL/GenBank/DDBJ databases">
        <title>Draft genome sequence of Ferruginibacter sp. BO-59.</title>
        <authorList>
            <person name="Im W.T."/>
        </authorList>
    </citation>
    <scope>NUCLEOTIDE SEQUENCE [LARGE SCALE GENOMIC DNA]</scope>
    <source>
        <strain evidence="3 4">BO-59</strain>
    </source>
</reference>
<protein>
    <submittedName>
        <fullName evidence="3">Glycine zipper 2TM domain-containing protein</fullName>
    </submittedName>
</protein>
<evidence type="ECO:0000313" key="4">
    <source>
        <dbReference type="Proteomes" id="UP000267223"/>
    </source>
</evidence>
<dbReference type="EMBL" id="RJJR01000004">
    <property type="protein sequence ID" value="RNI37883.1"/>
    <property type="molecule type" value="Genomic_DNA"/>
</dbReference>